<dbReference type="PROSITE" id="PS50158">
    <property type="entry name" value="ZF_CCHC"/>
    <property type="match status" value="1"/>
</dbReference>
<accession>A0ABD0S9R9</accession>
<evidence type="ECO:0000313" key="4">
    <source>
        <dbReference type="Proteomes" id="UP001549921"/>
    </source>
</evidence>
<gene>
    <name evidence="3" type="ORF">ABMA28_010657</name>
</gene>
<name>A0ABD0S9R9_LOXSC</name>
<keyword evidence="1" id="KW-0862">Zinc</keyword>
<keyword evidence="1" id="KW-0863">Zinc-finger</keyword>
<organism evidence="3 4">
    <name type="scientific">Loxostege sticticalis</name>
    <name type="common">Beet webworm moth</name>
    <dbReference type="NCBI Taxonomy" id="481309"/>
    <lineage>
        <taxon>Eukaryota</taxon>
        <taxon>Metazoa</taxon>
        <taxon>Ecdysozoa</taxon>
        <taxon>Arthropoda</taxon>
        <taxon>Hexapoda</taxon>
        <taxon>Insecta</taxon>
        <taxon>Pterygota</taxon>
        <taxon>Neoptera</taxon>
        <taxon>Endopterygota</taxon>
        <taxon>Lepidoptera</taxon>
        <taxon>Glossata</taxon>
        <taxon>Ditrysia</taxon>
        <taxon>Pyraloidea</taxon>
        <taxon>Crambidae</taxon>
        <taxon>Pyraustinae</taxon>
        <taxon>Loxostege</taxon>
    </lineage>
</organism>
<feature type="domain" description="CCHC-type" evidence="2">
    <location>
        <begin position="96"/>
        <end position="109"/>
    </location>
</feature>
<comment type="caution">
    <text evidence="3">The sequence shown here is derived from an EMBL/GenBank/DDBJ whole genome shotgun (WGS) entry which is preliminary data.</text>
</comment>
<evidence type="ECO:0000259" key="2">
    <source>
        <dbReference type="PROSITE" id="PS50158"/>
    </source>
</evidence>
<dbReference type="EMBL" id="JBEDNZ010000026">
    <property type="protein sequence ID" value="KAL0810537.1"/>
    <property type="molecule type" value="Genomic_DNA"/>
</dbReference>
<dbReference type="AlphaFoldDB" id="A0ABD0S9R9"/>
<evidence type="ECO:0000313" key="3">
    <source>
        <dbReference type="EMBL" id="KAL0810537.1"/>
    </source>
</evidence>
<protein>
    <recommendedName>
        <fullName evidence="2">CCHC-type domain-containing protein</fullName>
    </recommendedName>
</protein>
<sequence>MKRADIRLKGFDDSVTEADVAAAIAAKCECPPEHVSVGKISANGDLRTVVVKVPLKAAKQLALSRRLLVGWSSAQVSLLASRPKRCLRCLGEGHECLRCGQVGHKIKECTAEKPKCSFCAAAGKPAGQSLGTKNCPQPAQLSRAEAKKLLAQEAAAGEAGLDVEMVTMADIKSGKVSITSSGVYQSLKRRGLVDRGVDAGASSSQ</sequence>
<dbReference type="GO" id="GO:0008270">
    <property type="term" value="F:zinc ion binding"/>
    <property type="evidence" value="ECO:0007669"/>
    <property type="project" value="UniProtKB-KW"/>
</dbReference>
<keyword evidence="1" id="KW-0479">Metal-binding</keyword>
<dbReference type="InterPro" id="IPR001878">
    <property type="entry name" value="Znf_CCHC"/>
</dbReference>
<proteinExistence type="predicted"/>
<dbReference type="Proteomes" id="UP001549921">
    <property type="component" value="Unassembled WGS sequence"/>
</dbReference>
<reference evidence="3 4" key="1">
    <citation type="submission" date="2024-06" db="EMBL/GenBank/DDBJ databases">
        <title>A chromosome-level genome assembly of beet webworm, Loxostege sticticalis.</title>
        <authorList>
            <person name="Zhang Y."/>
        </authorList>
    </citation>
    <scope>NUCLEOTIDE SEQUENCE [LARGE SCALE GENOMIC DNA]</scope>
    <source>
        <strain evidence="3">AQ028</strain>
        <tissue evidence="3">Male pupae</tissue>
    </source>
</reference>
<evidence type="ECO:0000256" key="1">
    <source>
        <dbReference type="PROSITE-ProRule" id="PRU00047"/>
    </source>
</evidence>
<dbReference type="SMART" id="SM00343">
    <property type="entry name" value="ZnF_C2HC"/>
    <property type="match status" value="1"/>
</dbReference>